<dbReference type="AlphaFoldDB" id="A0A964XK89"/>
<reference evidence="2" key="1">
    <citation type="submission" date="2020-01" db="EMBL/GenBank/DDBJ databases">
        <title>Whole-genome analyses of novel actinobacteria.</title>
        <authorList>
            <person name="Sahin N."/>
        </authorList>
    </citation>
    <scope>NUCLEOTIDE SEQUENCE</scope>
    <source>
        <strain evidence="2">YC537</strain>
    </source>
</reference>
<keyword evidence="1" id="KW-0812">Transmembrane</keyword>
<dbReference type="EMBL" id="JAAAHS010000061">
    <property type="protein sequence ID" value="NBE51970.1"/>
    <property type="molecule type" value="Genomic_DNA"/>
</dbReference>
<feature type="transmembrane region" description="Helical" evidence="1">
    <location>
        <begin position="42"/>
        <end position="59"/>
    </location>
</feature>
<dbReference type="OrthoDB" id="4161336at2"/>
<evidence type="ECO:0000313" key="2">
    <source>
        <dbReference type="EMBL" id="NBE51970.1"/>
    </source>
</evidence>
<name>A0A964XK89_9ACTN</name>
<sequence>MKCAKEQYVKSAVPLPLAKHAFDDPATQQLWSKSFRVTLTNLLIRAAIWLACLGTAIVGPDRDGAQLVTGVASFLSMITAFLLLGPARKLQWLLAVSRVLKSGPWRTCTAVRVPDAKVPVGIPVQVQVGSEEDAEGAEDAGDGAVSKGQRLLAARTWRRRVPWSDELGRQAWVVHDDPSLPGVLARPGGFDFVTLHRVR</sequence>
<evidence type="ECO:0000256" key="1">
    <source>
        <dbReference type="SAM" id="Phobius"/>
    </source>
</evidence>
<keyword evidence="3" id="KW-1185">Reference proteome</keyword>
<keyword evidence="1" id="KW-0472">Membrane</keyword>
<comment type="caution">
    <text evidence="2">The sequence shown here is derived from an EMBL/GenBank/DDBJ whole genome shotgun (WGS) entry which is preliminary data.</text>
</comment>
<keyword evidence="1" id="KW-1133">Transmembrane helix</keyword>
<dbReference type="RefSeq" id="WP_161696458.1">
    <property type="nucleotide sequence ID" value="NZ_JAAAHS010000061.1"/>
</dbReference>
<organism evidence="2 3">
    <name type="scientific">Streptomyces boluensis</name>
    <dbReference type="NCBI Taxonomy" id="1775135"/>
    <lineage>
        <taxon>Bacteria</taxon>
        <taxon>Bacillati</taxon>
        <taxon>Actinomycetota</taxon>
        <taxon>Actinomycetes</taxon>
        <taxon>Kitasatosporales</taxon>
        <taxon>Streptomycetaceae</taxon>
        <taxon>Streptomyces</taxon>
    </lineage>
</organism>
<gene>
    <name evidence="2" type="ORF">GUY60_11150</name>
</gene>
<dbReference type="Proteomes" id="UP000598297">
    <property type="component" value="Unassembled WGS sequence"/>
</dbReference>
<protein>
    <submittedName>
        <fullName evidence="2">Uncharacterized protein</fullName>
    </submittedName>
</protein>
<accession>A0A964XK89</accession>
<feature type="transmembrane region" description="Helical" evidence="1">
    <location>
        <begin position="65"/>
        <end position="84"/>
    </location>
</feature>
<evidence type="ECO:0000313" key="3">
    <source>
        <dbReference type="Proteomes" id="UP000598297"/>
    </source>
</evidence>
<proteinExistence type="predicted"/>